<dbReference type="EMBL" id="AAXU02000001">
    <property type="protein sequence ID" value="EAZ80488.1"/>
    <property type="molecule type" value="Genomic_DNA"/>
</dbReference>
<comment type="catalytic activity">
    <reaction evidence="9 10">
        <text>D-gluconate + ATP = 6-phospho-D-gluconate + ADP + H(+)</text>
        <dbReference type="Rhea" id="RHEA:19433"/>
        <dbReference type="ChEBI" id="CHEBI:15378"/>
        <dbReference type="ChEBI" id="CHEBI:18391"/>
        <dbReference type="ChEBI" id="CHEBI:30616"/>
        <dbReference type="ChEBI" id="CHEBI:58759"/>
        <dbReference type="ChEBI" id="CHEBI:456216"/>
        <dbReference type="EC" id="2.7.1.12"/>
    </reaction>
</comment>
<dbReference type="PANTHER" id="PTHR43442">
    <property type="entry name" value="GLUCONOKINASE-RELATED"/>
    <property type="match status" value="1"/>
</dbReference>
<evidence type="ECO:0000313" key="12">
    <source>
        <dbReference type="Proteomes" id="UP000003919"/>
    </source>
</evidence>
<reference evidence="11 12" key="1">
    <citation type="journal article" date="2011" name="J. Bacteriol.">
        <title>Complete genome sequence of Algoriphagus sp. PR1, bacterial prey of a colony-forming choanoflagellate.</title>
        <authorList>
            <person name="Alegado R.A."/>
            <person name="Ferriera S."/>
            <person name="Nusbaum C."/>
            <person name="Young S.K."/>
            <person name="Zeng Q."/>
            <person name="Imamovic A."/>
            <person name="Fairclough S.R."/>
            <person name="King N."/>
        </authorList>
    </citation>
    <scope>NUCLEOTIDE SEQUENCE [LARGE SCALE GENOMIC DNA]</scope>
    <source>
        <strain evidence="11 12">PR1</strain>
    </source>
</reference>
<dbReference type="GO" id="GO:0019521">
    <property type="term" value="P:D-gluconate metabolic process"/>
    <property type="evidence" value="ECO:0007669"/>
    <property type="project" value="UniProtKB-KW"/>
</dbReference>
<evidence type="ECO:0000256" key="1">
    <source>
        <dbReference type="ARBA" id="ARBA00004761"/>
    </source>
</evidence>
<keyword evidence="12" id="KW-1185">Reference proteome</keyword>
<dbReference type="SUPFAM" id="SSF52540">
    <property type="entry name" value="P-loop containing nucleoside triphosphate hydrolases"/>
    <property type="match status" value="1"/>
</dbReference>
<protein>
    <recommendedName>
        <fullName evidence="3 10">Gluconokinase</fullName>
        <ecNumber evidence="3 10">2.7.1.12</ecNumber>
    </recommendedName>
</protein>
<dbReference type="GO" id="GO:0046316">
    <property type="term" value="F:gluconokinase activity"/>
    <property type="evidence" value="ECO:0007669"/>
    <property type="project" value="UniProtKB-EC"/>
</dbReference>
<dbReference type="OrthoDB" id="9813917at2"/>
<organism evidence="11 12">
    <name type="scientific">Algoriphagus machipongonensis</name>
    <dbReference type="NCBI Taxonomy" id="388413"/>
    <lineage>
        <taxon>Bacteria</taxon>
        <taxon>Pseudomonadati</taxon>
        <taxon>Bacteroidota</taxon>
        <taxon>Cytophagia</taxon>
        <taxon>Cytophagales</taxon>
        <taxon>Cyclobacteriaceae</taxon>
        <taxon>Algoriphagus</taxon>
    </lineage>
</organism>
<evidence type="ECO:0000256" key="3">
    <source>
        <dbReference type="ARBA" id="ARBA00012054"/>
    </source>
</evidence>
<dbReference type="AlphaFoldDB" id="A3HZ02"/>
<dbReference type="Pfam" id="PF01202">
    <property type="entry name" value="SKI"/>
    <property type="match status" value="1"/>
</dbReference>
<dbReference type="NCBIfam" id="TIGR01313">
    <property type="entry name" value="therm_gnt_kin"/>
    <property type="match status" value="1"/>
</dbReference>
<accession>A3HZ02</accession>
<comment type="similarity">
    <text evidence="2 10">Belongs to the gluconokinase GntK/GntV family.</text>
</comment>
<evidence type="ECO:0000256" key="6">
    <source>
        <dbReference type="ARBA" id="ARBA00022777"/>
    </source>
</evidence>
<gene>
    <name evidence="11" type="ORF">ALPR1_06180</name>
</gene>
<keyword evidence="4 10" id="KW-0808">Transferase</keyword>
<keyword evidence="8" id="KW-0311">Gluconate utilization</keyword>
<dbReference type="GO" id="GO:0005737">
    <property type="term" value="C:cytoplasm"/>
    <property type="evidence" value="ECO:0007669"/>
    <property type="project" value="TreeGrafter"/>
</dbReference>
<name>A3HZ02_9BACT</name>
<comment type="caution">
    <text evidence="11">The sequence shown here is derived from an EMBL/GenBank/DDBJ whole genome shotgun (WGS) entry which is preliminary data.</text>
</comment>
<proteinExistence type="inferred from homology"/>
<dbReference type="GO" id="GO:0005524">
    <property type="term" value="F:ATP binding"/>
    <property type="evidence" value="ECO:0007669"/>
    <property type="project" value="UniProtKB-KW"/>
</dbReference>
<evidence type="ECO:0000256" key="9">
    <source>
        <dbReference type="ARBA" id="ARBA00048090"/>
    </source>
</evidence>
<dbReference type="CDD" id="cd02021">
    <property type="entry name" value="GntK"/>
    <property type="match status" value="1"/>
</dbReference>
<keyword evidence="5 10" id="KW-0547">Nucleotide-binding</keyword>
<evidence type="ECO:0000256" key="10">
    <source>
        <dbReference type="RuleBase" id="RU363066"/>
    </source>
</evidence>
<dbReference type="Proteomes" id="UP000003919">
    <property type="component" value="Unassembled WGS sequence"/>
</dbReference>
<evidence type="ECO:0000256" key="7">
    <source>
        <dbReference type="ARBA" id="ARBA00022840"/>
    </source>
</evidence>
<evidence type="ECO:0000313" key="11">
    <source>
        <dbReference type="EMBL" id="EAZ80488.1"/>
    </source>
</evidence>
<keyword evidence="6 10" id="KW-0418">Kinase</keyword>
<dbReference type="InterPro" id="IPR006001">
    <property type="entry name" value="Therm_gnt_kin"/>
</dbReference>
<dbReference type="eggNOG" id="COG3265">
    <property type="taxonomic scope" value="Bacteria"/>
</dbReference>
<dbReference type="STRING" id="388413.ALPR1_06180"/>
<dbReference type="HOGENOM" id="CLU_077168_4_0_10"/>
<evidence type="ECO:0000256" key="4">
    <source>
        <dbReference type="ARBA" id="ARBA00022679"/>
    </source>
</evidence>
<evidence type="ECO:0000256" key="8">
    <source>
        <dbReference type="ARBA" id="ARBA00023064"/>
    </source>
</evidence>
<evidence type="ECO:0000256" key="5">
    <source>
        <dbReference type="ARBA" id="ARBA00022741"/>
    </source>
</evidence>
<dbReference type="Gene3D" id="3.40.50.300">
    <property type="entry name" value="P-loop containing nucleotide triphosphate hydrolases"/>
    <property type="match status" value="1"/>
</dbReference>
<keyword evidence="7 10" id="KW-0067">ATP-binding</keyword>
<comment type="pathway">
    <text evidence="1">Carbohydrate acid metabolism.</text>
</comment>
<dbReference type="FunFam" id="3.40.50.300:FF:000522">
    <property type="entry name" value="Gluconokinase"/>
    <property type="match status" value="1"/>
</dbReference>
<sequence>MLIIVTGVSGTGKTTIGEGLSNHFKLPFFDADHFHPEKNIEKMSQGFPLDDQDRMPWLQALANKLLESQQSGGAVLACSALKEAYREILQVNQQVHWVHLKGDRDLIWDRMLARKNHYMKASMLDSQIATWEDPSYGLHLSIDETPEKMVSEAISYILKKEAAV</sequence>
<dbReference type="PANTHER" id="PTHR43442:SF3">
    <property type="entry name" value="GLUCONOKINASE-RELATED"/>
    <property type="match status" value="1"/>
</dbReference>
<dbReference type="InterPro" id="IPR027417">
    <property type="entry name" value="P-loop_NTPase"/>
</dbReference>
<dbReference type="EC" id="2.7.1.12" evidence="3 10"/>
<dbReference type="RefSeq" id="WP_008199157.1">
    <property type="nucleotide sequence ID" value="NZ_CM001023.1"/>
</dbReference>
<dbReference type="InterPro" id="IPR031322">
    <property type="entry name" value="Shikimate/glucono_kinase"/>
</dbReference>
<evidence type="ECO:0000256" key="2">
    <source>
        <dbReference type="ARBA" id="ARBA00008420"/>
    </source>
</evidence>